<dbReference type="EMBL" id="CP045096">
    <property type="protein sequence ID" value="QFR01552.1"/>
    <property type="molecule type" value="Genomic_DNA"/>
</dbReference>
<evidence type="ECO:0000313" key="2">
    <source>
        <dbReference type="Proteomes" id="UP000327294"/>
    </source>
</evidence>
<evidence type="ECO:0000313" key="1">
    <source>
        <dbReference type="EMBL" id="QFR01552.1"/>
    </source>
</evidence>
<dbReference type="Proteomes" id="UP000327294">
    <property type="component" value="Chromosome"/>
</dbReference>
<accession>A0A5P8KEH8</accession>
<keyword evidence="2" id="KW-1185">Reference proteome</keyword>
<dbReference type="AlphaFoldDB" id="A0A5P8KEH8"/>
<gene>
    <name evidence="1" type="ORF">F9278_41280</name>
</gene>
<reference evidence="1 2" key="1">
    <citation type="submission" date="2019-10" db="EMBL/GenBank/DDBJ databases">
        <title>Streptomyces sp. strain GY16 isolated from leaves of Broussonetia papyrifera.</title>
        <authorList>
            <person name="Mo P."/>
        </authorList>
    </citation>
    <scope>NUCLEOTIDE SEQUENCE [LARGE SCALE GENOMIC DNA]</scope>
    <source>
        <strain evidence="1 2">GY16</strain>
    </source>
</reference>
<sequence>MHVHGLVAPAYGLTEPPGDHCLVRGVPCSALTALALAQAGRQVRGSAWGADHHAHGFTSVSRE</sequence>
<dbReference type="RefSeq" id="WP_152172879.1">
    <property type="nucleotide sequence ID" value="NZ_CP045096.1"/>
</dbReference>
<proteinExistence type="predicted"/>
<protein>
    <submittedName>
        <fullName evidence="1">Uncharacterized protein</fullName>
    </submittedName>
</protein>
<name>A0A5P8KEH8_9ACTN</name>
<organism evidence="1 2">
    <name type="scientific">Streptomyces phaeolivaceus</name>
    <dbReference type="NCBI Taxonomy" id="2653200"/>
    <lineage>
        <taxon>Bacteria</taxon>
        <taxon>Bacillati</taxon>
        <taxon>Actinomycetota</taxon>
        <taxon>Actinomycetes</taxon>
        <taxon>Kitasatosporales</taxon>
        <taxon>Streptomycetaceae</taxon>
        <taxon>Streptomyces</taxon>
    </lineage>
</organism>
<dbReference type="KEGG" id="sphv:F9278_41280"/>